<keyword evidence="14" id="KW-1185">Reference proteome</keyword>
<keyword evidence="5" id="KW-0808">Transferase</keyword>
<dbReference type="SMART" id="SM00387">
    <property type="entry name" value="HATPase_c"/>
    <property type="match status" value="1"/>
</dbReference>
<keyword evidence="7 13" id="KW-0418">Kinase</keyword>
<sequence>MRRFISSLPYIGKRYQNSMASIQSNLVNSVSLIFGAILLVVFLSVDTGMDHWVEEQFDAAMVNRANYLKSQVTLEDGQLVMSFDKQVMPQYQKEKHPQFFQLWQEDNTLIRSENLKRFPDRNLIRSTLPVGKDRVFPITMPNGEEGRALISTFLPKNAPTGTKPLHLTVYESAHSLDVLWIVDILLVSSFLIAMALVRYITNLLILKGLAPLVKLNEELKQFSELKQSGAYVSHFVQPARPVKEIEPIRNELNAFIDANSQLVANEKRITSDIAHELKTPIAEILALSEIHLLYPDDERISKTYPDDILHIAQRMKAIVENLLLLQRASSPSLTLTQEPICLADLTNRVQLALQFKYPQLQQRLKVHYQAMERIVADSFVMETILTNLLDNALFYSPAESEVEVLWYQEGQRAFLRVTNPHHVKLTEDQLTNITQPLYQVDSSRTSNQRFGLGLSIVNNLCQQCHYTLSFAQQANHCFSVTVMLGKVANRPL</sequence>
<feature type="transmembrane region" description="Helical" evidence="11">
    <location>
        <begin position="178"/>
        <end position="197"/>
    </location>
</feature>
<evidence type="ECO:0000256" key="8">
    <source>
        <dbReference type="ARBA" id="ARBA00022989"/>
    </source>
</evidence>
<feature type="domain" description="Histidine kinase" evidence="12">
    <location>
        <begin position="272"/>
        <end position="488"/>
    </location>
</feature>
<evidence type="ECO:0000256" key="2">
    <source>
        <dbReference type="ARBA" id="ARBA00004141"/>
    </source>
</evidence>
<evidence type="ECO:0000256" key="5">
    <source>
        <dbReference type="ARBA" id="ARBA00022679"/>
    </source>
</evidence>
<comment type="subcellular location">
    <subcellularLocation>
        <location evidence="2">Membrane</location>
        <topology evidence="2">Multi-pass membrane protein</topology>
    </subcellularLocation>
</comment>
<dbReference type="Pfam" id="PF02518">
    <property type="entry name" value="HATPase_c"/>
    <property type="match status" value="1"/>
</dbReference>
<dbReference type="InterPro" id="IPR036097">
    <property type="entry name" value="HisK_dim/P_sf"/>
</dbReference>
<comment type="catalytic activity">
    <reaction evidence="1">
        <text>ATP + protein L-histidine = ADP + protein N-phospho-L-histidine.</text>
        <dbReference type="EC" id="2.7.13.3"/>
    </reaction>
</comment>
<keyword evidence="6 11" id="KW-0812">Transmembrane</keyword>
<name>A0ABZ0QF79_9VIBR</name>
<dbReference type="PROSITE" id="PS50109">
    <property type="entry name" value="HIS_KIN"/>
    <property type="match status" value="1"/>
</dbReference>
<dbReference type="InterPro" id="IPR003594">
    <property type="entry name" value="HATPase_dom"/>
</dbReference>
<organism evidence="13 14">
    <name type="scientific">Vibrio porteresiae DSM 19223</name>
    <dbReference type="NCBI Taxonomy" id="1123496"/>
    <lineage>
        <taxon>Bacteria</taxon>
        <taxon>Pseudomonadati</taxon>
        <taxon>Pseudomonadota</taxon>
        <taxon>Gammaproteobacteria</taxon>
        <taxon>Vibrionales</taxon>
        <taxon>Vibrionaceae</taxon>
        <taxon>Vibrio</taxon>
    </lineage>
</organism>
<feature type="transmembrane region" description="Helical" evidence="11">
    <location>
        <begin position="26"/>
        <end position="45"/>
    </location>
</feature>
<evidence type="ECO:0000256" key="1">
    <source>
        <dbReference type="ARBA" id="ARBA00000085"/>
    </source>
</evidence>
<evidence type="ECO:0000259" key="12">
    <source>
        <dbReference type="PROSITE" id="PS50109"/>
    </source>
</evidence>
<dbReference type="EC" id="2.7.13.3" evidence="3"/>
<accession>A0ABZ0QF79</accession>
<dbReference type="SMART" id="SM00388">
    <property type="entry name" value="HisKA"/>
    <property type="match status" value="1"/>
</dbReference>
<protein>
    <recommendedName>
        <fullName evidence="3">histidine kinase</fullName>
        <ecNumber evidence="3">2.7.13.3</ecNumber>
    </recommendedName>
</protein>
<proteinExistence type="predicted"/>
<dbReference type="SUPFAM" id="SSF55874">
    <property type="entry name" value="ATPase domain of HSP90 chaperone/DNA topoisomerase II/histidine kinase"/>
    <property type="match status" value="1"/>
</dbReference>
<dbReference type="InterPro" id="IPR050428">
    <property type="entry name" value="TCS_sensor_his_kinase"/>
</dbReference>
<dbReference type="InterPro" id="IPR003661">
    <property type="entry name" value="HisK_dim/P_dom"/>
</dbReference>
<dbReference type="RefSeq" id="WP_261895463.1">
    <property type="nucleotide sequence ID" value="NZ_AP024895.1"/>
</dbReference>
<dbReference type="Gene3D" id="3.30.565.10">
    <property type="entry name" value="Histidine kinase-like ATPase, C-terminal domain"/>
    <property type="match status" value="1"/>
</dbReference>
<dbReference type="EMBL" id="CP138203">
    <property type="protein sequence ID" value="WPC75055.1"/>
    <property type="molecule type" value="Genomic_DNA"/>
</dbReference>
<evidence type="ECO:0000256" key="9">
    <source>
        <dbReference type="ARBA" id="ARBA00023012"/>
    </source>
</evidence>
<dbReference type="PANTHER" id="PTHR45436:SF15">
    <property type="entry name" value="SENSOR HISTIDINE KINASE CUSS"/>
    <property type="match status" value="1"/>
</dbReference>
<keyword evidence="4" id="KW-0597">Phosphoprotein</keyword>
<dbReference type="PANTHER" id="PTHR45436">
    <property type="entry name" value="SENSOR HISTIDINE KINASE YKOH"/>
    <property type="match status" value="1"/>
</dbReference>
<reference evidence="13 14" key="1">
    <citation type="submission" date="2023-11" db="EMBL/GenBank/DDBJ databases">
        <title>Plant-associative lifestyle of Vibrio porteresiae and its evolutionary dynamics.</title>
        <authorList>
            <person name="Rameshkumar N."/>
            <person name="Kirti K."/>
        </authorList>
    </citation>
    <scope>NUCLEOTIDE SEQUENCE [LARGE SCALE GENOMIC DNA]</scope>
    <source>
        <strain evidence="13 14">MSSRF30</strain>
    </source>
</reference>
<evidence type="ECO:0000313" key="13">
    <source>
        <dbReference type="EMBL" id="WPC75055.1"/>
    </source>
</evidence>
<dbReference type="InterPro" id="IPR005467">
    <property type="entry name" value="His_kinase_dom"/>
</dbReference>
<dbReference type="Pfam" id="PF00512">
    <property type="entry name" value="HisKA"/>
    <property type="match status" value="1"/>
</dbReference>
<keyword evidence="9" id="KW-0902">Two-component regulatory system</keyword>
<keyword evidence="8 11" id="KW-1133">Transmembrane helix</keyword>
<evidence type="ECO:0000256" key="4">
    <source>
        <dbReference type="ARBA" id="ARBA00022553"/>
    </source>
</evidence>
<keyword evidence="10 11" id="KW-0472">Membrane</keyword>
<evidence type="ECO:0000256" key="11">
    <source>
        <dbReference type="SAM" id="Phobius"/>
    </source>
</evidence>
<dbReference type="GO" id="GO:0016301">
    <property type="term" value="F:kinase activity"/>
    <property type="evidence" value="ECO:0007669"/>
    <property type="project" value="UniProtKB-KW"/>
</dbReference>
<evidence type="ECO:0000256" key="7">
    <source>
        <dbReference type="ARBA" id="ARBA00022777"/>
    </source>
</evidence>
<dbReference type="Gene3D" id="1.10.287.130">
    <property type="match status" value="1"/>
</dbReference>
<dbReference type="Proteomes" id="UP001304071">
    <property type="component" value="Chromosome 1"/>
</dbReference>
<evidence type="ECO:0000256" key="3">
    <source>
        <dbReference type="ARBA" id="ARBA00012438"/>
    </source>
</evidence>
<dbReference type="InterPro" id="IPR036890">
    <property type="entry name" value="HATPase_C_sf"/>
</dbReference>
<gene>
    <name evidence="13" type="ORF">R8Z52_07620</name>
</gene>
<dbReference type="SUPFAM" id="SSF47384">
    <property type="entry name" value="Homodimeric domain of signal transducing histidine kinase"/>
    <property type="match status" value="1"/>
</dbReference>
<evidence type="ECO:0000313" key="14">
    <source>
        <dbReference type="Proteomes" id="UP001304071"/>
    </source>
</evidence>
<evidence type="ECO:0000256" key="6">
    <source>
        <dbReference type="ARBA" id="ARBA00022692"/>
    </source>
</evidence>
<evidence type="ECO:0000256" key="10">
    <source>
        <dbReference type="ARBA" id="ARBA00023136"/>
    </source>
</evidence>
<dbReference type="CDD" id="cd00082">
    <property type="entry name" value="HisKA"/>
    <property type="match status" value="1"/>
</dbReference>